<sequence>MLKTYTTTTNVLLFTCVPLVLLLWVKFLWKRRWLYYYASKIDGPLSFPVIGSTHVLFQGNHGILQNIVQLIQKYKAPMKLWLGDKLVIVVSRPEDVEKILNNSLEKGLMYKFVIPVFGDGLFTRPVKEWKKHRKVISLTFNQHTLNSFVEIFVLYSNTFAKTLEEYVGHGCFDIFPVMSVSVLDIVCHTVMGTEVDAMKTDTKCTNWFFRASELCSIRLFNIFLHPNFIWKLTPFSKESDSVCAQFSSFVQKIINKKRSDRIGSDDDQRKKIFLDHLIQLTDEKGTWTDQELIDETKTLIVSGTDAITSTASFVLMMLGMHPEVQERVYKELCLVLEDAKTVTAEDLPKLVYLERVIKETLRLLPPATIIGRHLTEDVSLKEHVLPKGCTAMIPIISIHKDENVWPDPLKFDPDRFLPEEVVKRHPYSYMPFSAGPRNCIGNILVELERIGTTDVVSGFNYGMMAVKTMLVEILKSYKVTGTAFKSVSDIKLTFDISTKCLDGYQVKLAKRD</sequence>
<keyword evidence="18" id="KW-1185">Reference proteome</keyword>
<keyword evidence="11 14" id="KW-0408">Iron</keyword>
<dbReference type="InterPro" id="IPR050196">
    <property type="entry name" value="Cytochrome_P450_Monoox"/>
</dbReference>
<evidence type="ECO:0000256" key="3">
    <source>
        <dbReference type="ARBA" id="ARBA00004174"/>
    </source>
</evidence>
<dbReference type="SUPFAM" id="SSF48264">
    <property type="entry name" value="Cytochrome P450"/>
    <property type="match status" value="1"/>
</dbReference>
<dbReference type="PANTHER" id="PTHR24291:SF189">
    <property type="entry name" value="CYTOCHROME P450 4C3-RELATED"/>
    <property type="match status" value="1"/>
</dbReference>
<evidence type="ECO:0000256" key="1">
    <source>
        <dbReference type="ARBA" id="ARBA00001971"/>
    </source>
</evidence>
<keyword evidence="7 14" id="KW-0479">Metal-binding</keyword>
<dbReference type="GO" id="GO:0005789">
    <property type="term" value="C:endoplasmic reticulum membrane"/>
    <property type="evidence" value="ECO:0007669"/>
    <property type="project" value="UniProtKB-SubCell"/>
</dbReference>
<evidence type="ECO:0000256" key="11">
    <source>
        <dbReference type="ARBA" id="ARBA00023004"/>
    </source>
</evidence>
<dbReference type="InterPro" id="IPR001128">
    <property type="entry name" value="Cyt_P450"/>
</dbReference>
<evidence type="ECO:0000256" key="5">
    <source>
        <dbReference type="ARBA" id="ARBA00010617"/>
    </source>
</evidence>
<dbReference type="PRINTS" id="PR00385">
    <property type="entry name" value="P450"/>
</dbReference>
<name>A0A8J6H8Q9_TENMO</name>
<evidence type="ECO:0008006" key="19">
    <source>
        <dbReference type="Google" id="ProtNLM"/>
    </source>
</evidence>
<keyword evidence="6 14" id="KW-0349">Heme</keyword>
<dbReference type="InterPro" id="IPR002401">
    <property type="entry name" value="Cyt_P450_E_grp-I"/>
</dbReference>
<evidence type="ECO:0000256" key="6">
    <source>
        <dbReference type="ARBA" id="ARBA00022617"/>
    </source>
</evidence>
<comment type="cofactor">
    <cofactor evidence="1 14">
        <name>heme</name>
        <dbReference type="ChEBI" id="CHEBI:30413"/>
    </cofactor>
</comment>
<dbReference type="InterPro" id="IPR017972">
    <property type="entry name" value="Cyt_P450_CS"/>
</dbReference>
<evidence type="ECO:0000256" key="12">
    <source>
        <dbReference type="ARBA" id="ARBA00023033"/>
    </source>
</evidence>
<evidence type="ECO:0000313" key="18">
    <source>
        <dbReference type="Proteomes" id="UP000719412"/>
    </source>
</evidence>
<evidence type="ECO:0000256" key="8">
    <source>
        <dbReference type="ARBA" id="ARBA00022824"/>
    </source>
</evidence>
<evidence type="ECO:0000256" key="15">
    <source>
        <dbReference type="RuleBase" id="RU000461"/>
    </source>
</evidence>
<dbReference type="GO" id="GO:0016705">
    <property type="term" value="F:oxidoreductase activity, acting on paired donors, with incorporation or reduction of molecular oxygen"/>
    <property type="evidence" value="ECO:0007669"/>
    <property type="project" value="InterPro"/>
</dbReference>
<keyword evidence="16" id="KW-0812">Transmembrane</keyword>
<accession>A0A8J6H8Q9</accession>
<gene>
    <name evidence="17" type="ORF">GEV33_013462</name>
</gene>
<keyword evidence="12 15" id="KW-0503">Monooxygenase</keyword>
<dbReference type="Gene3D" id="1.10.630.10">
    <property type="entry name" value="Cytochrome P450"/>
    <property type="match status" value="1"/>
</dbReference>
<keyword evidence="13 16" id="KW-0472">Membrane</keyword>
<dbReference type="InterPro" id="IPR036396">
    <property type="entry name" value="Cyt_P450_sf"/>
</dbReference>
<comment type="subcellular location">
    <subcellularLocation>
        <location evidence="4">Endoplasmic reticulum membrane</location>
        <topology evidence="4">Peripheral membrane protein</topology>
    </subcellularLocation>
    <subcellularLocation>
        <location evidence="3">Microsome membrane</location>
        <topology evidence="3">Peripheral membrane protein</topology>
    </subcellularLocation>
</comment>
<organism evidence="17 18">
    <name type="scientific">Tenebrio molitor</name>
    <name type="common">Yellow mealworm beetle</name>
    <dbReference type="NCBI Taxonomy" id="7067"/>
    <lineage>
        <taxon>Eukaryota</taxon>
        <taxon>Metazoa</taxon>
        <taxon>Ecdysozoa</taxon>
        <taxon>Arthropoda</taxon>
        <taxon>Hexapoda</taxon>
        <taxon>Insecta</taxon>
        <taxon>Pterygota</taxon>
        <taxon>Neoptera</taxon>
        <taxon>Endopterygota</taxon>
        <taxon>Coleoptera</taxon>
        <taxon>Polyphaga</taxon>
        <taxon>Cucujiformia</taxon>
        <taxon>Tenebrionidae</taxon>
        <taxon>Tenebrio</taxon>
    </lineage>
</organism>
<dbReference type="GO" id="GO:0004497">
    <property type="term" value="F:monooxygenase activity"/>
    <property type="evidence" value="ECO:0007669"/>
    <property type="project" value="UniProtKB-KW"/>
</dbReference>
<comment type="similarity">
    <text evidence="5 15">Belongs to the cytochrome P450 family.</text>
</comment>
<evidence type="ECO:0000256" key="2">
    <source>
        <dbReference type="ARBA" id="ARBA00003690"/>
    </source>
</evidence>
<evidence type="ECO:0000256" key="13">
    <source>
        <dbReference type="ARBA" id="ARBA00023136"/>
    </source>
</evidence>
<dbReference type="CDD" id="cd20628">
    <property type="entry name" value="CYP4"/>
    <property type="match status" value="1"/>
</dbReference>
<comment type="caution">
    <text evidence="17">The sequence shown here is derived from an EMBL/GenBank/DDBJ whole genome shotgun (WGS) entry which is preliminary data.</text>
</comment>
<evidence type="ECO:0000256" key="16">
    <source>
        <dbReference type="SAM" id="Phobius"/>
    </source>
</evidence>
<keyword evidence="10 15" id="KW-0560">Oxidoreductase</keyword>
<reference evidence="17" key="2">
    <citation type="submission" date="2021-08" db="EMBL/GenBank/DDBJ databases">
        <authorList>
            <person name="Eriksson T."/>
        </authorList>
    </citation>
    <scope>NUCLEOTIDE SEQUENCE</scope>
    <source>
        <strain evidence="17">Stoneville</strain>
        <tissue evidence="17">Whole head</tissue>
    </source>
</reference>
<evidence type="ECO:0000313" key="17">
    <source>
        <dbReference type="EMBL" id="KAH0809328.1"/>
    </source>
</evidence>
<evidence type="ECO:0000256" key="4">
    <source>
        <dbReference type="ARBA" id="ARBA00004406"/>
    </source>
</evidence>
<dbReference type="AlphaFoldDB" id="A0A8J6H8Q9"/>
<dbReference type="PROSITE" id="PS00086">
    <property type="entry name" value="CYTOCHROME_P450"/>
    <property type="match status" value="1"/>
</dbReference>
<keyword evidence="16" id="KW-1133">Transmembrane helix</keyword>
<protein>
    <recommendedName>
        <fullName evidence="19">Cytochrome P450 monooxygenase</fullName>
    </recommendedName>
</protein>
<feature type="binding site" description="axial binding residue" evidence="14">
    <location>
        <position position="439"/>
    </location>
    <ligand>
        <name>heme</name>
        <dbReference type="ChEBI" id="CHEBI:30413"/>
    </ligand>
    <ligandPart>
        <name>Fe</name>
        <dbReference type="ChEBI" id="CHEBI:18248"/>
    </ligandPart>
</feature>
<keyword evidence="8" id="KW-0256">Endoplasmic reticulum</keyword>
<evidence type="ECO:0000256" key="10">
    <source>
        <dbReference type="ARBA" id="ARBA00023002"/>
    </source>
</evidence>
<evidence type="ECO:0000256" key="14">
    <source>
        <dbReference type="PIRSR" id="PIRSR602401-1"/>
    </source>
</evidence>
<dbReference type="Proteomes" id="UP000719412">
    <property type="component" value="Unassembled WGS sequence"/>
</dbReference>
<dbReference type="EMBL" id="JABDTM020028206">
    <property type="protein sequence ID" value="KAH0809328.1"/>
    <property type="molecule type" value="Genomic_DNA"/>
</dbReference>
<evidence type="ECO:0000256" key="9">
    <source>
        <dbReference type="ARBA" id="ARBA00022848"/>
    </source>
</evidence>
<keyword evidence="9" id="KW-0492">Microsome</keyword>
<proteinExistence type="inferred from homology"/>
<reference evidence="17" key="1">
    <citation type="journal article" date="2020" name="J Insects Food Feed">
        <title>The yellow mealworm (Tenebrio molitor) genome: a resource for the emerging insects as food and feed industry.</title>
        <authorList>
            <person name="Eriksson T."/>
            <person name="Andere A."/>
            <person name="Kelstrup H."/>
            <person name="Emery V."/>
            <person name="Picard C."/>
        </authorList>
    </citation>
    <scope>NUCLEOTIDE SEQUENCE</scope>
    <source>
        <strain evidence="17">Stoneville</strain>
        <tissue evidence="17">Whole head</tissue>
    </source>
</reference>
<dbReference type="Pfam" id="PF00067">
    <property type="entry name" value="p450"/>
    <property type="match status" value="1"/>
</dbReference>
<evidence type="ECO:0000256" key="7">
    <source>
        <dbReference type="ARBA" id="ARBA00022723"/>
    </source>
</evidence>
<dbReference type="PRINTS" id="PR00463">
    <property type="entry name" value="EP450I"/>
</dbReference>
<dbReference type="PANTHER" id="PTHR24291">
    <property type="entry name" value="CYTOCHROME P450 FAMILY 4"/>
    <property type="match status" value="1"/>
</dbReference>
<comment type="function">
    <text evidence="2">May be involved in the metabolism of insect hormones and in the breakdown of synthetic insecticides.</text>
</comment>
<dbReference type="GO" id="GO:0020037">
    <property type="term" value="F:heme binding"/>
    <property type="evidence" value="ECO:0007669"/>
    <property type="project" value="InterPro"/>
</dbReference>
<dbReference type="GO" id="GO:0005506">
    <property type="term" value="F:iron ion binding"/>
    <property type="evidence" value="ECO:0007669"/>
    <property type="project" value="InterPro"/>
</dbReference>
<feature type="transmembrane region" description="Helical" evidence="16">
    <location>
        <begin position="12"/>
        <end position="29"/>
    </location>
</feature>